<evidence type="ECO:0000256" key="5">
    <source>
        <dbReference type="ARBA" id="ARBA00022927"/>
    </source>
</evidence>
<comment type="subcellular location">
    <subcellularLocation>
        <location evidence="1 9">Cell membrane</location>
        <topology evidence="1 9">Multi-pass membrane protein</topology>
    </subcellularLocation>
</comment>
<keyword evidence="8 9" id="KW-0472">Membrane</keyword>
<evidence type="ECO:0000256" key="8">
    <source>
        <dbReference type="ARBA" id="ARBA00023136"/>
    </source>
</evidence>
<evidence type="ECO:0000313" key="12">
    <source>
        <dbReference type="Proteomes" id="UP000663525"/>
    </source>
</evidence>
<dbReference type="InterPro" id="IPR022813">
    <property type="entry name" value="SecD/SecF_arch_bac"/>
</dbReference>
<keyword evidence="7 9" id="KW-0811">Translocation</keyword>
<dbReference type="GO" id="GO:0005886">
    <property type="term" value="C:plasma membrane"/>
    <property type="evidence" value="ECO:0007669"/>
    <property type="project" value="UniProtKB-SubCell"/>
</dbReference>
<keyword evidence="2 9" id="KW-0813">Transport</keyword>
<dbReference type="EMBL" id="CP064787">
    <property type="protein sequence ID" value="QSG05220.1"/>
    <property type="molecule type" value="Genomic_DNA"/>
</dbReference>
<dbReference type="Pfam" id="PF02355">
    <property type="entry name" value="SecD_SecF_C"/>
    <property type="match status" value="1"/>
</dbReference>
<evidence type="ECO:0000256" key="1">
    <source>
        <dbReference type="ARBA" id="ARBA00004651"/>
    </source>
</evidence>
<organism evidence="11 12">
    <name type="scientific">Halapricum desulfuricans</name>
    <dbReference type="NCBI Taxonomy" id="2841257"/>
    <lineage>
        <taxon>Archaea</taxon>
        <taxon>Methanobacteriati</taxon>
        <taxon>Methanobacteriota</taxon>
        <taxon>Stenosarchaea group</taxon>
        <taxon>Halobacteria</taxon>
        <taxon>Halobacteriales</taxon>
        <taxon>Haloarculaceae</taxon>
        <taxon>Halapricum</taxon>
    </lineage>
</organism>
<dbReference type="PANTHER" id="PTHR30081:SF1">
    <property type="entry name" value="PROTEIN TRANSLOCASE SUBUNIT SECD"/>
    <property type="match status" value="1"/>
</dbReference>
<dbReference type="HAMAP" id="MF_01463_A">
    <property type="entry name" value="SecD_A"/>
    <property type="match status" value="1"/>
</dbReference>
<evidence type="ECO:0000256" key="3">
    <source>
        <dbReference type="ARBA" id="ARBA00022475"/>
    </source>
</evidence>
<dbReference type="InterPro" id="IPR048634">
    <property type="entry name" value="SecD_SecF_C"/>
</dbReference>
<feature type="transmembrane region" description="Helical" evidence="9">
    <location>
        <begin position="472"/>
        <end position="490"/>
    </location>
</feature>
<dbReference type="PANTHER" id="PTHR30081">
    <property type="entry name" value="PROTEIN-EXPORT MEMBRANE PROTEIN SEC"/>
    <property type="match status" value="1"/>
</dbReference>
<gene>
    <name evidence="9 11" type="primary">secD</name>
    <name evidence="11" type="ORF">HSR121_0870</name>
</gene>
<sequence>MISLRENWRIVMLVVFLLASALALVGPIAQSDPGTQTEFVELTGDDQQLTLERSTISFDNTTVETTNESTDTIVASDAEIEVDGEISERTDASARVVNGSLTVTGGTVVTPENTDDITATEQSISITGETTLRAENSTVTLAFERPADTGPTNLQYGFDLSGGTRIRAPLAGLYVSDLDFDRNQSSELNRQLAEQLGVEPIDVRVRQGTVEVFDTNVTDEEFASALQASGFNATEDDVNDGVTGDTRENVVNILQSKIDRTGLSGGTVTTVGDGLVVVEVPNAEIDEVRDIVTDRGVVRIEAAVREPGANSTTNTTVITGEDIASTGQIGQRTGPTGDVTGWEAPVTLTEEGAQNFQQQMQELGFTSSSGIGNCDLTGGPGADQPGSYCLLTTLDGELVRANGMGEDLGSELGTNDNWATESPTFTIGASSADEAQEIKISLEVGSLPTNLDISKGDVSYIQPSLAQEFKSLSLITGLFAWFGVAGMVFLRYRKIRVAIPMIFTAIAEVFILLGFAAVSGLALDLSHIAGLIAVIGTGVDDLIIIADEILQQGEVATGRVFQNRFRKAFWVIGAAAVTTIIAMSPLTFLSVGDLFGFAVVTIVGVLIGVLITRPAYGDILRNLVLSEDQR</sequence>
<keyword evidence="4 9" id="KW-0812">Transmembrane</keyword>
<evidence type="ECO:0000256" key="6">
    <source>
        <dbReference type="ARBA" id="ARBA00022989"/>
    </source>
</evidence>
<feature type="transmembrane region" description="Helical" evidence="9">
    <location>
        <begin position="497"/>
        <end position="522"/>
    </location>
</feature>
<dbReference type="Proteomes" id="UP000663525">
    <property type="component" value="Chromosome"/>
</dbReference>
<dbReference type="InterPro" id="IPR024912">
    <property type="entry name" value="SecD_arc"/>
</dbReference>
<comment type="subunit">
    <text evidence="9">Part of the protein translocation apparatus. Forms a complex with SecF.</text>
</comment>
<evidence type="ECO:0000256" key="9">
    <source>
        <dbReference type="HAMAP-Rule" id="MF_01463"/>
    </source>
</evidence>
<keyword evidence="6 9" id="KW-1133">Transmembrane helix</keyword>
<proteinExistence type="inferred from homology"/>
<dbReference type="Gene3D" id="3.30.70.3220">
    <property type="match status" value="1"/>
</dbReference>
<keyword evidence="5 9" id="KW-0653">Protein transport</keyword>
<accession>A0A897MSV9</accession>
<evidence type="ECO:0000256" key="2">
    <source>
        <dbReference type="ARBA" id="ARBA00022448"/>
    </source>
</evidence>
<dbReference type="GO" id="GO:0065002">
    <property type="term" value="P:intracellular protein transmembrane transport"/>
    <property type="evidence" value="ECO:0007669"/>
    <property type="project" value="UniProtKB-UniRule"/>
</dbReference>
<comment type="caution">
    <text evidence="9">Lacks conserved residue(s) required for the propagation of feature annotation.</text>
</comment>
<feature type="domain" description="Protein export membrane protein SecD/SecF C-terminal" evidence="10">
    <location>
        <begin position="452"/>
        <end position="610"/>
    </location>
</feature>
<reference evidence="11" key="1">
    <citation type="submission" date="2020-11" db="EMBL/GenBank/DDBJ databases">
        <title>Carbohydrate-dependent, anaerobic sulfur respiration: A novel catabolism in halophilic archaea.</title>
        <authorList>
            <person name="Sorokin D.Y."/>
            <person name="Messina E."/>
            <person name="Smedile F."/>
            <person name="La Cono V."/>
            <person name="Hallsworth J.E."/>
            <person name="Yakimov M.M."/>
        </authorList>
    </citation>
    <scope>NUCLEOTIDE SEQUENCE</scope>
    <source>
        <strain evidence="11">HSR12-1</strain>
    </source>
</reference>
<evidence type="ECO:0000259" key="10">
    <source>
        <dbReference type="Pfam" id="PF02355"/>
    </source>
</evidence>
<dbReference type="Gene3D" id="1.20.1640.10">
    <property type="entry name" value="Multidrug efflux transporter AcrB transmembrane domain"/>
    <property type="match status" value="1"/>
</dbReference>
<dbReference type="RefSeq" id="WP_229114952.1">
    <property type="nucleotide sequence ID" value="NZ_CP064787.1"/>
</dbReference>
<feature type="transmembrane region" description="Helical" evidence="9">
    <location>
        <begin position="568"/>
        <end position="588"/>
    </location>
</feature>
<feature type="transmembrane region" description="Helical" evidence="9">
    <location>
        <begin position="528"/>
        <end position="547"/>
    </location>
</feature>
<dbReference type="SUPFAM" id="SSF82866">
    <property type="entry name" value="Multidrug efflux transporter AcrB transmembrane domain"/>
    <property type="match status" value="1"/>
</dbReference>
<name>A0A897MSV9_9EURY</name>
<keyword evidence="3 9" id="KW-1003">Cell membrane</keyword>
<dbReference type="GO" id="GO:0006605">
    <property type="term" value="P:protein targeting"/>
    <property type="evidence" value="ECO:0007669"/>
    <property type="project" value="UniProtKB-UniRule"/>
</dbReference>
<evidence type="ECO:0000256" key="4">
    <source>
        <dbReference type="ARBA" id="ARBA00022692"/>
    </source>
</evidence>
<evidence type="ECO:0000256" key="7">
    <source>
        <dbReference type="ARBA" id="ARBA00023010"/>
    </source>
</evidence>
<feature type="transmembrane region" description="Helical" evidence="9">
    <location>
        <begin position="594"/>
        <end position="612"/>
    </location>
</feature>
<comment type="similarity">
    <text evidence="9">Belongs to the SecD/SecF family. SecD subfamily.</text>
</comment>
<dbReference type="GeneID" id="68854501"/>
<comment type="function">
    <text evidence="9">Involved in protein export.</text>
</comment>
<protein>
    <recommendedName>
        <fullName evidence="9">Protein-export membrane protein SecD</fullName>
    </recommendedName>
</protein>
<dbReference type="AlphaFoldDB" id="A0A897MSV9"/>
<evidence type="ECO:0000313" key="11">
    <source>
        <dbReference type="EMBL" id="QSG05220.1"/>
    </source>
</evidence>